<feature type="compositionally biased region" description="Basic and acidic residues" evidence="1">
    <location>
        <begin position="1"/>
        <end position="21"/>
    </location>
</feature>
<evidence type="ECO:0000256" key="1">
    <source>
        <dbReference type="SAM" id="MobiDB-lite"/>
    </source>
</evidence>
<accession>A0A6J4QH54</accession>
<dbReference type="AlphaFoldDB" id="A0A6J4QH54"/>
<feature type="region of interest" description="Disordered" evidence="1">
    <location>
        <begin position="1"/>
        <end position="63"/>
    </location>
</feature>
<feature type="non-terminal residue" evidence="2">
    <location>
        <position position="63"/>
    </location>
</feature>
<feature type="compositionally biased region" description="Basic and acidic residues" evidence="1">
    <location>
        <begin position="44"/>
        <end position="63"/>
    </location>
</feature>
<dbReference type="EMBL" id="CADCUQ010000903">
    <property type="protein sequence ID" value="CAA9437519.1"/>
    <property type="molecule type" value="Genomic_DNA"/>
</dbReference>
<evidence type="ECO:0000313" key="2">
    <source>
        <dbReference type="EMBL" id="CAA9437519.1"/>
    </source>
</evidence>
<reference evidence="2" key="1">
    <citation type="submission" date="2020-02" db="EMBL/GenBank/DDBJ databases">
        <authorList>
            <person name="Meier V. D."/>
        </authorList>
    </citation>
    <scope>NUCLEOTIDE SEQUENCE</scope>
    <source>
        <strain evidence="2">AVDCRST_MAG64</strain>
    </source>
</reference>
<feature type="non-terminal residue" evidence="2">
    <location>
        <position position="1"/>
    </location>
</feature>
<name>A0A6J4QH54_9BACT</name>
<proteinExistence type="predicted"/>
<gene>
    <name evidence="2" type="ORF">AVDCRST_MAG64-3907</name>
</gene>
<protein>
    <submittedName>
        <fullName evidence="2">Uncharacterized protein</fullName>
    </submittedName>
</protein>
<sequence>AVRDVHQVVQPRADELPRPDGRVPPAEQRPVDRDQGRVLVRHAQRGDQRLEAVEHLGDDRQRV</sequence>
<organism evidence="2">
    <name type="scientific">uncultured Phycisphaerae bacterium</name>
    <dbReference type="NCBI Taxonomy" id="904963"/>
    <lineage>
        <taxon>Bacteria</taxon>
        <taxon>Pseudomonadati</taxon>
        <taxon>Planctomycetota</taxon>
        <taxon>Phycisphaerae</taxon>
        <taxon>environmental samples</taxon>
    </lineage>
</organism>